<feature type="region of interest" description="Disordered" evidence="1">
    <location>
        <begin position="116"/>
        <end position="136"/>
    </location>
</feature>
<organism evidence="2 3">
    <name type="scientific">Mycena rosella</name>
    <name type="common">Pink bonnet</name>
    <name type="synonym">Agaricus rosellus</name>
    <dbReference type="NCBI Taxonomy" id="1033263"/>
    <lineage>
        <taxon>Eukaryota</taxon>
        <taxon>Fungi</taxon>
        <taxon>Dikarya</taxon>
        <taxon>Basidiomycota</taxon>
        <taxon>Agaricomycotina</taxon>
        <taxon>Agaricomycetes</taxon>
        <taxon>Agaricomycetidae</taxon>
        <taxon>Agaricales</taxon>
        <taxon>Marasmiineae</taxon>
        <taxon>Mycenaceae</taxon>
        <taxon>Mycena</taxon>
    </lineage>
</organism>
<dbReference type="Proteomes" id="UP001221757">
    <property type="component" value="Unassembled WGS sequence"/>
</dbReference>
<evidence type="ECO:0000313" key="3">
    <source>
        <dbReference type="Proteomes" id="UP001221757"/>
    </source>
</evidence>
<sequence length="136" mass="15649">MPMKSTSHLWACRFRMQKSELWAPKKITIRKDEGLAGSVRHRQPMVTGPQWSPMDLSGEHPIFQGTTLDFSESHCIHFKVNIPADLHTIYHSFQPKVVPVRMVWLLPTGSMHIQSIRGSPEYKPPREIQAGEQHEI</sequence>
<dbReference type="AlphaFoldDB" id="A0AAD7CWK4"/>
<dbReference type="EMBL" id="JARKIE010000206">
    <property type="protein sequence ID" value="KAJ7667057.1"/>
    <property type="molecule type" value="Genomic_DNA"/>
</dbReference>
<evidence type="ECO:0000256" key="1">
    <source>
        <dbReference type="SAM" id="MobiDB-lite"/>
    </source>
</evidence>
<protein>
    <submittedName>
        <fullName evidence="2">Uncharacterized protein</fullName>
    </submittedName>
</protein>
<name>A0AAD7CWK4_MYCRO</name>
<gene>
    <name evidence="2" type="ORF">B0H17DRAFT_1142946</name>
</gene>
<accession>A0AAD7CWK4</accession>
<evidence type="ECO:0000313" key="2">
    <source>
        <dbReference type="EMBL" id="KAJ7667057.1"/>
    </source>
</evidence>
<proteinExistence type="predicted"/>
<comment type="caution">
    <text evidence="2">The sequence shown here is derived from an EMBL/GenBank/DDBJ whole genome shotgun (WGS) entry which is preliminary data.</text>
</comment>
<reference evidence="2" key="1">
    <citation type="submission" date="2023-03" db="EMBL/GenBank/DDBJ databases">
        <title>Massive genome expansion in bonnet fungi (Mycena s.s.) driven by repeated elements and novel gene families across ecological guilds.</title>
        <authorList>
            <consortium name="Lawrence Berkeley National Laboratory"/>
            <person name="Harder C.B."/>
            <person name="Miyauchi S."/>
            <person name="Viragh M."/>
            <person name="Kuo A."/>
            <person name="Thoen E."/>
            <person name="Andreopoulos B."/>
            <person name="Lu D."/>
            <person name="Skrede I."/>
            <person name="Drula E."/>
            <person name="Henrissat B."/>
            <person name="Morin E."/>
            <person name="Kohler A."/>
            <person name="Barry K."/>
            <person name="LaButti K."/>
            <person name="Morin E."/>
            <person name="Salamov A."/>
            <person name="Lipzen A."/>
            <person name="Mereny Z."/>
            <person name="Hegedus B."/>
            <person name="Baldrian P."/>
            <person name="Stursova M."/>
            <person name="Weitz H."/>
            <person name="Taylor A."/>
            <person name="Grigoriev I.V."/>
            <person name="Nagy L.G."/>
            <person name="Martin F."/>
            <person name="Kauserud H."/>
        </authorList>
    </citation>
    <scope>NUCLEOTIDE SEQUENCE</scope>
    <source>
        <strain evidence="2">CBHHK067</strain>
    </source>
</reference>
<keyword evidence="3" id="KW-1185">Reference proteome</keyword>